<evidence type="ECO:0000313" key="3">
    <source>
        <dbReference type="EMBL" id="KAH7137606.1"/>
    </source>
</evidence>
<evidence type="ECO:0000256" key="1">
    <source>
        <dbReference type="ARBA" id="ARBA00011353"/>
    </source>
</evidence>
<accession>A0A9P9EIY8</accession>
<dbReference type="GO" id="GO:0006338">
    <property type="term" value="P:chromatin remodeling"/>
    <property type="evidence" value="ECO:0007669"/>
    <property type="project" value="UniProtKB-ARBA"/>
</dbReference>
<dbReference type="OrthoDB" id="5071305at2759"/>
<dbReference type="InterPro" id="IPR000953">
    <property type="entry name" value="Chromo/chromo_shadow_dom"/>
</dbReference>
<protein>
    <recommendedName>
        <fullName evidence="2">Chromo domain-containing protein</fullName>
    </recommendedName>
</protein>
<dbReference type="Proteomes" id="UP000738349">
    <property type="component" value="Unassembled WGS sequence"/>
</dbReference>
<dbReference type="SUPFAM" id="SSF54160">
    <property type="entry name" value="Chromo domain-like"/>
    <property type="match status" value="1"/>
</dbReference>
<gene>
    <name evidence="3" type="ORF">EDB81DRAFT_858205</name>
</gene>
<dbReference type="Gene3D" id="2.40.50.40">
    <property type="match status" value="1"/>
</dbReference>
<dbReference type="AlphaFoldDB" id="A0A9P9EIY8"/>
<comment type="caution">
    <text evidence="3">The sequence shown here is derived from an EMBL/GenBank/DDBJ whole genome shotgun (WGS) entry which is preliminary data.</text>
</comment>
<comment type="subunit">
    <text evidence="1">Component of the NuA4 histone acetyltransferase complex.</text>
</comment>
<organism evidence="3 4">
    <name type="scientific">Dactylonectria macrodidyma</name>
    <dbReference type="NCBI Taxonomy" id="307937"/>
    <lineage>
        <taxon>Eukaryota</taxon>
        <taxon>Fungi</taxon>
        <taxon>Dikarya</taxon>
        <taxon>Ascomycota</taxon>
        <taxon>Pezizomycotina</taxon>
        <taxon>Sordariomycetes</taxon>
        <taxon>Hypocreomycetidae</taxon>
        <taxon>Hypocreales</taxon>
        <taxon>Nectriaceae</taxon>
        <taxon>Dactylonectria</taxon>
    </lineage>
</organism>
<dbReference type="InterPro" id="IPR016197">
    <property type="entry name" value="Chromo-like_dom_sf"/>
</dbReference>
<keyword evidence="4" id="KW-1185">Reference proteome</keyword>
<dbReference type="EMBL" id="JAGMUV010000012">
    <property type="protein sequence ID" value="KAH7137606.1"/>
    <property type="molecule type" value="Genomic_DNA"/>
</dbReference>
<proteinExistence type="predicted"/>
<reference evidence="3" key="1">
    <citation type="journal article" date="2021" name="Nat. Commun.">
        <title>Genetic determinants of endophytism in the Arabidopsis root mycobiome.</title>
        <authorList>
            <person name="Mesny F."/>
            <person name="Miyauchi S."/>
            <person name="Thiergart T."/>
            <person name="Pickel B."/>
            <person name="Atanasova L."/>
            <person name="Karlsson M."/>
            <person name="Huettel B."/>
            <person name="Barry K.W."/>
            <person name="Haridas S."/>
            <person name="Chen C."/>
            <person name="Bauer D."/>
            <person name="Andreopoulos W."/>
            <person name="Pangilinan J."/>
            <person name="LaButti K."/>
            <person name="Riley R."/>
            <person name="Lipzen A."/>
            <person name="Clum A."/>
            <person name="Drula E."/>
            <person name="Henrissat B."/>
            <person name="Kohler A."/>
            <person name="Grigoriev I.V."/>
            <person name="Martin F.M."/>
            <person name="Hacquard S."/>
        </authorList>
    </citation>
    <scope>NUCLEOTIDE SEQUENCE</scope>
    <source>
        <strain evidence="3">MPI-CAGE-AT-0147</strain>
    </source>
</reference>
<sequence>MLATVTTAKSVRLLHVECDFPHGPPFLMLRSTYKGPELVPTLYVTPLNSPQPLYITLSPTQSCQPPCMQYGIASMASTIDYTDGGQYWPVDELLAQGEVNGKIHFLVQWSDCSLTQASWEPREHITRDLLVSWNETAQYDSHGRKSNLKIGAWKKAVIKSYLEDAIRSVMLDQTLLRRNLKTCLAQLRDKPKGEGKDEEMATKVLQLLSKALLQSNSRNSHVLENRLTEIAEFWDAHVQESVNFQPHIMKHFKANPGGWLRREREILRTDQQLRAHKDDGKDMIRFEVQTEDIYSH</sequence>
<evidence type="ECO:0000313" key="4">
    <source>
        <dbReference type="Proteomes" id="UP000738349"/>
    </source>
</evidence>
<dbReference type="PROSITE" id="PS50013">
    <property type="entry name" value="CHROMO_2"/>
    <property type="match status" value="1"/>
</dbReference>
<name>A0A9P9EIY8_9HYPO</name>
<feature type="domain" description="Chromo" evidence="2">
    <location>
        <begin position="88"/>
        <end position="125"/>
    </location>
</feature>
<evidence type="ECO:0000259" key="2">
    <source>
        <dbReference type="PROSITE" id="PS50013"/>
    </source>
</evidence>